<dbReference type="Pfam" id="PF13845">
    <property type="entry name" value="Septum_form"/>
    <property type="match status" value="1"/>
</dbReference>
<evidence type="ECO:0000313" key="4">
    <source>
        <dbReference type="Proteomes" id="UP001434337"/>
    </source>
</evidence>
<organism evidence="3 4">
    <name type="scientific">Propioniciclava soli</name>
    <dbReference type="NCBI Taxonomy" id="2775081"/>
    <lineage>
        <taxon>Bacteria</taxon>
        <taxon>Bacillati</taxon>
        <taxon>Actinomycetota</taxon>
        <taxon>Actinomycetes</taxon>
        <taxon>Propionibacteriales</taxon>
        <taxon>Propionibacteriaceae</taxon>
        <taxon>Propioniciclava</taxon>
    </lineage>
</organism>
<reference evidence="3 4" key="1">
    <citation type="journal article" date="2023" name="Environ Microbiome">
        <title>A coral-associated actinobacterium mitigates coral bleaching under heat stress.</title>
        <authorList>
            <person name="Li J."/>
            <person name="Zou Y."/>
            <person name="Li Q."/>
            <person name="Zhang J."/>
            <person name="Bourne D.G."/>
            <person name="Lyu Y."/>
            <person name="Liu C."/>
            <person name="Zhang S."/>
        </authorList>
    </citation>
    <scope>NUCLEOTIDE SEQUENCE [LARGE SCALE GENOMIC DNA]</scope>
    <source>
        <strain evidence="3 4">SCSIO 13291</strain>
    </source>
</reference>
<feature type="domain" description="Septum formation-related" evidence="2">
    <location>
        <begin position="48"/>
        <end position="139"/>
    </location>
</feature>
<dbReference type="EMBL" id="CP115965">
    <property type="protein sequence ID" value="WZW97360.1"/>
    <property type="molecule type" value="Genomic_DNA"/>
</dbReference>
<dbReference type="PROSITE" id="PS51257">
    <property type="entry name" value="PROKAR_LIPOPROTEIN"/>
    <property type="match status" value="1"/>
</dbReference>
<protein>
    <submittedName>
        <fullName evidence="3">Septum formation family protein</fullName>
    </submittedName>
</protein>
<accession>A0ABZ3C3D8</accession>
<sequence>MRALSTVACATLVAALASGCSLLQQAQQAMTPSIAVGECTDLPDVSTAETEVSDIPTVDCAGPHAWEAYAEKVFGVDEEFPGAAEVDEAATTFCMGEFEGFIGLPYEASRYEAFYLYPTEETWTLLNDRTITCLVGLSDGGVTGSLADAAE</sequence>
<feature type="signal peptide" evidence="1">
    <location>
        <begin position="1"/>
        <end position="26"/>
    </location>
</feature>
<keyword evidence="4" id="KW-1185">Reference proteome</keyword>
<evidence type="ECO:0000259" key="2">
    <source>
        <dbReference type="Pfam" id="PF13845"/>
    </source>
</evidence>
<dbReference type="RefSeq" id="WP_232547562.1">
    <property type="nucleotide sequence ID" value="NZ_CP115965.1"/>
</dbReference>
<feature type="chain" id="PRO_5045703213" evidence="1">
    <location>
        <begin position="27"/>
        <end position="151"/>
    </location>
</feature>
<proteinExistence type="predicted"/>
<keyword evidence="1" id="KW-0732">Signal</keyword>
<evidence type="ECO:0000313" key="3">
    <source>
        <dbReference type="EMBL" id="WZW97360.1"/>
    </source>
</evidence>
<gene>
    <name evidence="3" type="ORF">PCC79_10575</name>
</gene>
<name>A0ABZ3C3D8_9ACTN</name>
<dbReference type="Proteomes" id="UP001434337">
    <property type="component" value="Chromosome"/>
</dbReference>
<dbReference type="InterPro" id="IPR026004">
    <property type="entry name" value="Septum_form"/>
</dbReference>
<evidence type="ECO:0000256" key="1">
    <source>
        <dbReference type="SAM" id="SignalP"/>
    </source>
</evidence>